<dbReference type="PANTHER" id="PTHR10869">
    <property type="entry name" value="PROLYL 4-HYDROXYLASE ALPHA SUBUNIT"/>
    <property type="match status" value="1"/>
</dbReference>
<dbReference type="InterPro" id="IPR044862">
    <property type="entry name" value="Pro_4_hyd_alph_FE2OG_OXY"/>
</dbReference>
<evidence type="ECO:0000256" key="2">
    <source>
        <dbReference type="ARBA" id="ARBA00022896"/>
    </source>
</evidence>
<dbReference type="GO" id="GO:0046872">
    <property type="term" value="F:metal ion binding"/>
    <property type="evidence" value="ECO:0007669"/>
    <property type="project" value="UniProtKB-KW"/>
</dbReference>
<dbReference type="GO" id="GO:0005783">
    <property type="term" value="C:endoplasmic reticulum"/>
    <property type="evidence" value="ECO:0007669"/>
    <property type="project" value="TreeGrafter"/>
</dbReference>
<evidence type="ECO:0000256" key="1">
    <source>
        <dbReference type="ARBA" id="ARBA00022723"/>
    </source>
</evidence>
<dbReference type="GO" id="GO:0031418">
    <property type="term" value="F:L-ascorbic acid binding"/>
    <property type="evidence" value="ECO:0007669"/>
    <property type="project" value="UniProtKB-KW"/>
</dbReference>
<evidence type="ECO:0000313" key="5">
    <source>
        <dbReference type="EMBL" id="CAD7449131.1"/>
    </source>
</evidence>
<accession>A0A7R9I695</accession>
<evidence type="ECO:0000259" key="4">
    <source>
        <dbReference type="Pfam" id="PF13640"/>
    </source>
</evidence>
<evidence type="ECO:0000256" key="3">
    <source>
        <dbReference type="ARBA" id="ARBA00023004"/>
    </source>
</evidence>
<dbReference type="InterPro" id="IPR045054">
    <property type="entry name" value="P4HA-like"/>
</dbReference>
<keyword evidence="2" id="KW-0847">Vitamin C</keyword>
<name>A0A7R9I695_9NEOP</name>
<dbReference type="Pfam" id="PF13640">
    <property type="entry name" value="2OG-FeII_Oxy_3"/>
    <property type="match status" value="1"/>
</dbReference>
<feature type="domain" description="Prolyl 4-hydroxylase alpha subunit Fe(2+) 2OG dioxygenase" evidence="4">
    <location>
        <begin position="5"/>
        <end position="62"/>
    </location>
</feature>
<dbReference type="Gene3D" id="2.60.120.620">
    <property type="entry name" value="q2cbj1_9rhob like domain"/>
    <property type="match status" value="1"/>
</dbReference>
<dbReference type="AlphaFoldDB" id="A0A7R9I695"/>
<keyword evidence="3" id="KW-0408">Iron</keyword>
<gene>
    <name evidence="5" type="ORF">TBIB3V08_LOCUS11410</name>
</gene>
<proteinExistence type="predicted"/>
<protein>
    <recommendedName>
        <fullName evidence="4">Prolyl 4-hydroxylase alpha subunit Fe(2+) 2OG dioxygenase domain-containing protein</fullName>
    </recommendedName>
</protein>
<dbReference type="PANTHER" id="PTHR10869:SF244">
    <property type="entry name" value="PROLYL 4-HYDROXYLASE SUBUNIT ALPHA-2"/>
    <property type="match status" value="1"/>
</dbReference>
<keyword evidence="1" id="KW-0479">Metal-binding</keyword>
<dbReference type="EMBL" id="OD571168">
    <property type="protein sequence ID" value="CAD7449131.1"/>
    <property type="molecule type" value="Genomic_DNA"/>
</dbReference>
<reference evidence="5" key="1">
    <citation type="submission" date="2020-11" db="EMBL/GenBank/DDBJ databases">
        <authorList>
            <person name="Tran Van P."/>
        </authorList>
    </citation>
    <scope>NUCLEOTIDE SEQUENCE</scope>
</reference>
<dbReference type="GO" id="GO:0004656">
    <property type="term" value="F:procollagen-proline 4-dioxygenase activity"/>
    <property type="evidence" value="ECO:0007669"/>
    <property type="project" value="TreeGrafter"/>
</dbReference>
<sequence length="79" mass="8785">MSDVEQGGATVFPAIHLALYPKKGTAAFWYNLHPNGEGDYLTRHAACPVLTGSKWVSNKWIHEAGQEFRRPCKLAEDAE</sequence>
<organism evidence="5">
    <name type="scientific">Timema bartmani</name>
    <dbReference type="NCBI Taxonomy" id="61472"/>
    <lineage>
        <taxon>Eukaryota</taxon>
        <taxon>Metazoa</taxon>
        <taxon>Ecdysozoa</taxon>
        <taxon>Arthropoda</taxon>
        <taxon>Hexapoda</taxon>
        <taxon>Insecta</taxon>
        <taxon>Pterygota</taxon>
        <taxon>Neoptera</taxon>
        <taxon>Polyneoptera</taxon>
        <taxon>Phasmatodea</taxon>
        <taxon>Timematodea</taxon>
        <taxon>Timematoidea</taxon>
        <taxon>Timematidae</taxon>
        <taxon>Timema</taxon>
    </lineage>
</organism>